<evidence type="ECO:0000313" key="1">
    <source>
        <dbReference type="EMBL" id="OAB73103.1"/>
    </source>
</evidence>
<dbReference type="RefSeq" id="WP_068659315.1">
    <property type="nucleotide sequence ID" value="NZ_CP017770.1"/>
</dbReference>
<evidence type="ECO:0000313" key="2">
    <source>
        <dbReference type="Proteomes" id="UP000077134"/>
    </source>
</evidence>
<gene>
    <name evidence="1" type="ORF">PNBC_14430</name>
</gene>
<dbReference type="STRING" id="1763538.LPB68_05860"/>
<protein>
    <submittedName>
        <fullName evidence="1">Uncharacterized protein</fullName>
    </submittedName>
</protein>
<reference evidence="1 2" key="1">
    <citation type="submission" date="2016-02" db="EMBL/GenBank/DDBJ databases">
        <title>Paenibacillus sp. LPB0068, isolated from Crassostrea gigas.</title>
        <authorList>
            <person name="Shin S.-K."/>
            <person name="Yi H."/>
        </authorList>
    </citation>
    <scope>NUCLEOTIDE SEQUENCE [LARGE SCALE GENOMIC DNA]</scope>
    <source>
        <strain evidence="1 2">LPB0068</strain>
    </source>
</reference>
<comment type="caution">
    <text evidence="1">The sequence shown here is derived from an EMBL/GenBank/DDBJ whole genome shotgun (WGS) entry which is preliminary data.</text>
</comment>
<dbReference type="OrthoDB" id="2491297at2"/>
<dbReference type="Proteomes" id="UP000077134">
    <property type="component" value="Unassembled WGS sequence"/>
</dbReference>
<organism evidence="1 2">
    <name type="scientific">Paenibacillus crassostreae</name>
    <dbReference type="NCBI Taxonomy" id="1763538"/>
    <lineage>
        <taxon>Bacteria</taxon>
        <taxon>Bacillati</taxon>
        <taxon>Bacillota</taxon>
        <taxon>Bacilli</taxon>
        <taxon>Bacillales</taxon>
        <taxon>Paenibacillaceae</taxon>
        <taxon>Paenibacillus</taxon>
    </lineage>
</organism>
<dbReference type="EMBL" id="LSFN01000026">
    <property type="protein sequence ID" value="OAB73103.1"/>
    <property type="molecule type" value="Genomic_DNA"/>
</dbReference>
<proteinExistence type="predicted"/>
<sequence length="532" mass="61485">MKNITFGDCLAELLAIREWSAAKLGRTLMVDSSYVRRWIRGERTPALNSGYAERMTEALCEGLDKAYREAQLIAILDFASNDQESKERDRPVHEVVQELLHRSQVYSLSLGLANGNSYRPTGKRKHTSDTDELHIRGTAESLPPTSEKFTFPTEHIPKVIQGREGILKAAIAMLKEALEDSSIEKSGELLLTFQSERDLFEGYPELRRYWYETVVQALNSGWTVKHVSRLTKNVNRSFRLVEEILDWTNYPGSYFLYHFGKYGLNNPPFEMMVVKGKGAILGFAAGNHTEIDSGIYLDGIDAVDVIAGYTGQLFANVEPLLRRLEIEEFFELNSMKDRKSGNHLLYMQDLSFLTLPLDIIKKYIQVSIVDDEIRLVHLRRIEDSLQSFYRDIGHYRMRHIYPMSIFERLVKLGRYDKNPYYYPEGEDIANHLNHMIGLLEDYDSFEIALISDSQSQLIGNTEWDIKGDHTVLIGVMPRNYDRDHVELLAITETTIVGAFQGYYEEIWERIHPLHRDKDFVISWLRDLIGFYL</sequence>
<accession>A0A162KS99</accession>
<keyword evidence="2" id="KW-1185">Reference proteome</keyword>
<dbReference type="KEGG" id="pcx:LPB68_05860"/>
<dbReference type="AlphaFoldDB" id="A0A162KS99"/>
<name>A0A162KS99_9BACL</name>